<accession>A0A554JBK5</accession>
<organism evidence="1 2">
    <name type="scientific">Candidatus Berkelbacteria bacterium Gr01-1014_85</name>
    <dbReference type="NCBI Taxonomy" id="2017150"/>
    <lineage>
        <taxon>Bacteria</taxon>
        <taxon>Candidatus Berkelbacteria</taxon>
    </lineage>
</organism>
<evidence type="ECO:0000313" key="1">
    <source>
        <dbReference type="EMBL" id="TSC65755.1"/>
    </source>
</evidence>
<gene>
    <name evidence="1" type="ORF">CEO22_370</name>
</gene>
<name>A0A554JBK5_9BACT</name>
<reference evidence="1 2" key="1">
    <citation type="submission" date="2017-08" db="EMBL/GenBank/DDBJ databases">
        <title>Mechanisms for carbon and nitrogen cycling indicate functional differentiation within the Candidate Phyla Radiation.</title>
        <authorList>
            <person name="Danczak R.E."/>
            <person name="Johnston M.D."/>
            <person name="Kenah C."/>
            <person name="Slattery M."/>
            <person name="Wrighton K.C."/>
            <person name="Wilkins M.J."/>
        </authorList>
    </citation>
    <scope>NUCLEOTIDE SEQUENCE [LARGE SCALE GENOMIC DNA]</scope>
    <source>
        <strain evidence="1">Gr01-1014_85</strain>
    </source>
</reference>
<proteinExistence type="predicted"/>
<evidence type="ECO:0000313" key="2">
    <source>
        <dbReference type="Proteomes" id="UP000316253"/>
    </source>
</evidence>
<dbReference type="AlphaFoldDB" id="A0A554JBK5"/>
<protein>
    <submittedName>
        <fullName evidence="1">Uncharacterized protein</fullName>
    </submittedName>
</protein>
<dbReference type="Proteomes" id="UP000316253">
    <property type="component" value="Unassembled WGS sequence"/>
</dbReference>
<comment type="caution">
    <text evidence="1">The sequence shown here is derived from an EMBL/GenBank/DDBJ whole genome shotgun (WGS) entry which is preliminary data.</text>
</comment>
<dbReference type="EMBL" id="VMFD01000029">
    <property type="protein sequence ID" value="TSC65755.1"/>
    <property type="molecule type" value="Genomic_DNA"/>
</dbReference>
<sequence length="45" mass="5506">MSWQQLGQYEYEYDVRGYTGWYRCTEGCLADGDWPEWNYNTGEQR</sequence>